<evidence type="ECO:0000256" key="1">
    <source>
        <dbReference type="SAM" id="Phobius"/>
    </source>
</evidence>
<dbReference type="PANTHER" id="PTHR23028">
    <property type="entry name" value="ACETYLTRANSFERASE"/>
    <property type="match status" value="1"/>
</dbReference>
<protein>
    <submittedName>
        <fullName evidence="3">Acyltransferase</fullName>
    </submittedName>
</protein>
<feature type="transmembrane region" description="Helical" evidence="1">
    <location>
        <begin position="211"/>
        <end position="228"/>
    </location>
</feature>
<dbReference type="OrthoDB" id="9767863at2"/>
<dbReference type="GO" id="GO:0016747">
    <property type="term" value="F:acyltransferase activity, transferring groups other than amino-acyl groups"/>
    <property type="evidence" value="ECO:0007669"/>
    <property type="project" value="InterPro"/>
</dbReference>
<keyword evidence="3" id="KW-0808">Transferase</keyword>
<organism evidence="3 4">
    <name type="scientific">Pseudomonas rhizosphaerae</name>
    <dbReference type="NCBI Taxonomy" id="216142"/>
    <lineage>
        <taxon>Bacteria</taxon>
        <taxon>Pseudomonadati</taxon>
        <taxon>Pseudomonadota</taxon>
        <taxon>Gammaproteobacteria</taxon>
        <taxon>Pseudomonadales</taxon>
        <taxon>Pseudomonadaceae</taxon>
        <taxon>Pseudomonas</taxon>
    </lineage>
</organism>
<feature type="transmembrane region" description="Helical" evidence="1">
    <location>
        <begin position="82"/>
        <end position="101"/>
    </location>
</feature>
<sequence>MLISLQALRALAAWIVVCHHFMQIFFDFHASGPVGQFFTDRGAVGVDIFFVISGLVIYLSTQGKQMPAGRFLLNRIIRIVPAYWLYTALMGLMLVSLGQWLPHAAIDLPHFVLSLLFIPSENPGGYGLYPTLNVGWTLNYEMFFYLLFSLVFTVPQRFRPLIVAAALVAVSEVLGRYGVVSRFYQNNIIYEFLLGIGIGMLYRRGWIAQGLWLPLAVVIVSVLLIYHLDSSDRLLHWGLPSALIVLACVAMEPHFRGSRVLKTLGDCSYSVYLVHVLVLYGGWLASVHWHLNPYWVFAFCIPTIALVSWASYVWIEKRLYQRVKQWTDARLDSSAVAHTG</sequence>
<dbReference type="RefSeq" id="WP_043189647.1">
    <property type="nucleotide sequence ID" value="NZ_CP009533.1"/>
</dbReference>
<feature type="transmembrane region" description="Helical" evidence="1">
    <location>
        <begin position="42"/>
        <end position="61"/>
    </location>
</feature>
<feature type="domain" description="Acyltransferase 3" evidence="2">
    <location>
        <begin position="3"/>
        <end position="310"/>
    </location>
</feature>
<proteinExistence type="predicted"/>
<keyword evidence="3" id="KW-0012">Acyltransferase</keyword>
<dbReference type="PANTHER" id="PTHR23028:SF53">
    <property type="entry name" value="ACYL_TRANSF_3 DOMAIN-CONTAINING PROTEIN"/>
    <property type="match status" value="1"/>
</dbReference>
<feature type="transmembrane region" description="Helical" evidence="1">
    <location>
        <begin position="134"/>
        <end position="154"/>
    </location>
</feature>
<keyword evidence="4" id="KW-1185">Reference proteome</keyword>
<name>A0A089ZQK5_9PSED</name>
<feature type="transmembrane region" description="Helical" evidence="1">
    <location>
        <begin position="234"/>
        <end position="251"/>
    </location>
</feature>
<reference evidence="3 4" key="1">
    <citation type="journal article" date="2015" name="J. Biotechnol.">
        <title>Complete genome sequence of Pseudomonas rhizosphaerae IH5T (=DSM 16299T), a phosphate-solubilizing rhizobacterium for bacterial biofertilizer.</title>
        <authorList>
            <person name="Kwak Y."/>
            <person name="Jung B.K."/>
            <person name="Shin J.H."/>
        </authorList>
    </citation>
    <scope>NUCLEOTIDE SEQUENCE [LARGE SCALE GENOMIC DNA]</scope>
    <source>
        <strain evidence="3">DSM 16299</strain>
    </source>
</reference>
<dbReference type="Pfam" id="PF01757">
    <property type="entry name" value="Acyl_transf_3"/>
    <property type="match status" value="1"/>
</dbReference>
<dbReference type="GO" id="GO:0016020">
    <property type="term" value="C:membrane"/>
    <property type="evidence" value="ECO:0007669"/>
    <property type="project" value="TreeGrafter"/>
</dbReference>
<dbReference type="HOGENOM" id="CLU_005679_2_0_6"/>
<evidence type="ECO:0000313" key="3">
    <source>
        <dbReference type="EMBL" id="AIS17791.1"/>
    </source>
</evidence>
<evidence type="ECO:0000313" key="4">
    <source>
        <dbReference type="Proteomes" id="UP000029499"/>
    </source>
</evidence>
<accession>A0A089ZQK5</accession>
<feature type="transmembrane region" description="Helical" evidence="1">
    <location>
        <begin position="271"/>
        <end position="289"/>
    </location>
</feature>
<evidence type="ECO:0000259" key="2">
    <source>
        <dbReference type="Pfam" id="PF01757"/>
    </source>
</evidence>
<dbReference type="InterPro" id="IPR050879">
    <property type="entry name" value="Acyltransferase_3"/>
</dbReference>
<dbReference type="STRING" id="216142.LT40_10475"/>
<keyword evidence="1" id="KW-0472">Membrane</keyword>
<dbReference type="eggNOG" id="COG1835">
    <property type="taxonomic scope" value="Bacteria"/>
</dbReference>
<dbReference type="InterPro" id="IPR002656">
    <property type="entry name" value="Acyl_transf_3_dom"/>
</dbReference>
<feature type="transmembrane region" description="Helical" evidence="1">
    <location>
        <begin position="295"/>
        <end position="315"/>
    </location>
</feature>
<dbReference type="EMBL" id="CP009533">
    <property type="protein sequence ID" value="AIS17791.1"/>
    <property type="molecule type" value="Genomic_DNA"/>
</dbReference>
<gene>
    <name evidence="3" type="ORF">LT40_10475</name>
</gene>
<keyword evidence="1" id="KW-1133">Transmembrane helix</keyword>
<dbReference type="AlphaFoldDB" id="A0A089ZQK5"/>
<dbReference type="GO" id="GO:0000271">
    <property type="term" value="P:polysaccharide biosynthetic process"/>
    <property type="evidence" value="ECO:0007669"/>
    <property type="project" value="TreeGrafter"/>
</dbReference>
<keyword evidence="1" id="KW-0812">Transmembrane</keyword>
<dbReference type="KEGG" id="prh:LT40_10475"/>
<dbReference type="Proteomes" id="UP000029499">
    <property type="component" value="Chromosome"/>
</dbReference>